<keyword evidence="4" id="KW-1185">Reference proteome</keyword>
<feature type="region of interest" description="Disordered" evidence="1">
    <location>
        <begin position="90"/>
        <end position="114"/>
    </location>
</feature>
<dbReference type="AlphaFoldDB" id="A0A550BVK7"/>
<evidence type="ECO:0000313" key="4">
    <source>
        <dbReference type="Proteomes" id="UP000320762"/>
    </source>
</evidence>
<feature type="chain" id="PRO_5022051527" evidence="2">
    <location>
        <begin position="22"/>
        <end position="114"/>
    </location>
</feature>
<evidence type="ECO:0000313" key="3">
    <source>
        <dbReference type="EMBL" id="TRM56561.1"/>
    </source>
</evidence>
<gene>
    <name evidence="3" type="ORF">BD626DRAFT_519110</name>
</gene>
<name>A0A550BVK7_9AGAR</name>
<sequence>MAAALRAAVLFFVSWAGVGAAAGVYPGREQTPTIIVQNTVGDEYLYRRPASELAYHRQLSILTLLGDEYMYRRPASMLLTGVVSLFEVRSPSHSASPGRAGNGLHDSRLRRRRR</sequence>
<evidence type="ECO:0000256" key="1">
    <source>
        <dbReference type="SAM" id="MobiDB-lite"/>
    </source>
</evidence>
<dbReference type="Proteomes" id="UP000320762">
    <property type="component" value="Unassembled WGS sequence"/>
</dbReference>
<reference evidence="3 4" key="1">
    <citation type="journal article" date="2019" name="New Phytol.">
        <title>Comparative genomics reveals unique wood-decay strategies and fruiting body development in the Schizophyllaceae.</title>
        <authorList>
            <person name="Almasi E."/>
            <person name="Sahu N."/>
            <person name="Krizsan K."/>
            <person name="Balint B."/>
            <person name="Kovacs G.M."/>
            <person name="Kiss B."/>
            <person name="Cseklye J."/>
            <person name="Drula E."/>
            <person name="Henrissat B."/>
            <person name="Nagy I."/>
            <person name="Chovatia M."/>
            <person name="Adam C."/>
            <person name="LaButti K."/>
            <person name="Lipzen A."/>
            <person name="Riley R."/>
            <person name="Grigoriev I.V."/>
            <person name="Nagy L.G."/>
        </authorList>
    </citation>
    <scope>NUCLEOTIDE SEQUENCE [LARGE SCALE GENOMIC DNA]</scope>
    <source>
        <strain evidence="3 4">NL-1724</strain>
    </source>
</reference>
<evidence type="ECO:0000256" key="2">
    <source>
        <dbReference type="SAM" id="SignalP"/>
    </source>
</evidence>
<comment type="caution">
    <text evidence="3">The sequence shown here is derived from an EMBL/GenBank/DDBJ whole genome shotgun (WGS) entry which is preliminary data.</text>
</comment>
<organism evidence="3 4">
    <name type="scientific">Schizophyllum amplum</name>
    <dbReference type="NCBI Taxonomy" id="97359"/>
    <lineage>
        <taxon>Eukaryota</taxon>
        <taxon>Fungi</taxon>
        <taxon>Dikarya</taxon>
        <taxon>Basidiomycota</taxon>
        <taxon>Agaricomycotina</taxon>
        <taxon>Agaricomycetes</taxon>
        <taxon>Agaricomycetidae</taxon>
        <taxon>Agaricales</taxon>
        <taxon>Schizophyllaceae</taxon>
        <taxon>Schizophyllum</taxon>
    </lineage>
</organism>
<proteinExistence type="predicted"/>
<feature type="signal peptide" evidence="2">
    <location>
        <begin position="1"/>
        <end position="21"/>
    </location>
</feature>
<accession>A0A550BVK7</accession>
<keyword evidence="2" id="KW-0732">Signal</keyword>
<protein>
    <submittedName>
        <fullName evidence="3">Uncharacterized protein</fullName>
    </submittedName>
</protein>
<dbReference type="EMBL" id="VDMD01000066">
    <property type="protein sequence ID" value="TRM56561.1"/>
    <property type="molecule type" value="Genomic_DNA"/>
</dbReference>